<dbReference type="InterPro" id="IPR016187">
    <property type="entry name" value="CTDL_fold"/>
</dbReference>
<dbReference type="AlphaFoldDB" id="A0AAV4H897"/>
<dbReference type="InterPro" id="IPR016186">
    <property type="entry name" value="C-type_lectin-like/link_sf"/>
</dbReference>
<dbReference type="EMBL" id="BMAT01012458">
    <property type="protein sequence ID" value="GFR92840.1"/>
    <property type="molecule type" value="Genomic_DNA"/>
</dbReference>
<dbReference type="CDD" id="cd00037">
    <property type="entry name" value="CLECT"/>
    <property type="match status" value="1"/>
</dbReference>
<feature type="domain" description="Apple" evidence="3">
    <location>
        <begin position="1"/>
        <end position="61"/>
    </location>
</feature>
<dbReference type="Pfam" id="PF00024">
    <property type="entry name" value="PAN_1"/>
    <property type="match status" value="1"/>
</dbReference>
<protein>
    <submittedName>
        <fullName evidence="4">C-type lectin</fullName>
    </submittedName>
</protein>
<dbReference type="Pfam" id="PF00059">
    <property type="entry name" value="Lectin_C"/>
    <property type="match status" value="1"/>
</dbReference>
<keyword evidence="5" id="KW-1185">Reference proteome</keyword>
<dbReference type="PROSITE" id="PS50041">
    <property type="entry name" value="C_TYPE_LECTIN_2"/>
    <property type="match status" value="1"/>
</dbReference>
<dbReference type="InterPro" id="IPR003609">
    <property type="entry name" value="Pan_app"/>
</dbReference>
<evidence type="ECO:0000313" key="4">
    <source>
        <dbReference type="EMBL" id="GFR92840.1"/>
    </source>
</evidence>
<evidence type="ECO:0000256" key="1">
    <source>
        <dbReference type="ARBA" id="ARBA00023157"/>
    </source>
</evidence>
<feature type="domain" description="C-type lectin" evidence="2">
    <location>
        <begin position="70"/>
        <end position="187"/>
    </location>
</feature>
<dbReference type="Gene3D" id="3.10.100.10">
    <property type="entry name" value="Mannose-Binding Protein A, subunit A"/>
    <property type="match status" value="1"/>
</dbReference>
<dbReference type="PROSITE" id="PS50948">
    <property type="entry name" value="PAN"/>
    <property type="match status" value="1"/>
</dbReference>
<dbReference type="SUPFAM" id="SSF56436">
    <property type="entry name" value="C-type lectin-like"/>
    <property type="match status" value="1"/>
</dbReference>
<evidence type="ECO:0000313" key="5">
    <source>
        <dbReference type="Proteomes" id="UP000762676"/>
    </source>
</evidence>
<proteinExistence type="predicted"/>
<dbReference type="InterPro" id="IPR001304">
    <property type="entry name" value="C-type_lectin-like"/>
</dbReference>
<accession>A0AAV4H897</accession>
<dbReference type="Proteomes" id="UP000762676">
    <property type="component" value="Unassembled WGS sequence"/>
</dbReference>
<evidence type="ECO:0000259" key="3">
    <source>
        <dbReference type="PROSITE" id="PS50948"/>
    </source>
</evidence>
<reference evidence="4 5" key="1">
    <citation type="journal article" date="2021" name="Elife">
        <title>Chloroplast acquisition without the gene transfer in kleptoplastic sea slugs, Plakobranchus ocellatus.</title>
        <authorList>
            <person name="Maeda T."/>
            <person name="Takahashi S."/>
            <person name="Yoshida T."/>
            <person name="Shimamura S."/>
            <person name="Takaki Y."/>
            <person name="Nagai Y."/>
            <person name="Toyoda A."/>
            <person name="Suzuki Y."/>
            <person name="Arimoto A."/>
            <person name="Ishii H."/>
            <person name="Satoh N."/>
            <person name="Nishiyama T."/>
            <person name="Hasebe M."/>
            <person name="Maruyama T."/>
            <person name="Minagawa J."/>
            <person name="Obokata J."/>
            <person name="Shigenobu S."/>
        </authorList>
    </citation>
    <scope>NUCLEOTIDE SEQUENCE [LARGE SCALE GENOMIC DNA]</scope>
</reference>
<organism evidence="4 5">
    <name type="scientific">Elysia marginata</name>
    <dbReference type="NCBI Taxonomy" id="1093978"/>
    <lineage>
        <taxon>Eukaryota</taxon>
        <taxon>Metazoa</taxon>
        <taxon>Spiralia</taxon>
        <taxon>Lophotrochozoa</taxon>
        <taxon>Mollusca</taxon>
        <taxon>Gastropoda</taxon>
        <taxon>Heterobranchia</taxon>
        <taxon>Euthyneura</taxon>
        <taxon>Panpulmonata</taxon>
        <taxon>Sacoglossa</taxon>
        <taxon>Placobranchoidea</taxon>
        <taxon>Plakobranchidae</taxon>
        <taxon>Elysia</taxon>
    </lineage>
</organism>
<keyword evidence="1" id="KW-1015">Disulfide bond</keyword>
<name>A0AAV4H897_9GAST</name>
<dbReference type="PROSITE" id="PS00615">
    <property type="entry name" value="C_TYPE_LECTIN_1"/>
    <property type="match status" value="1"/>
</dbReference>
<dbReference type="SMART" id="SM00034">
    <property type="entry name" value="CLECT"/>
    <property type="match status" value="1"/>
</dbReference>
<gene>
    <name evidence="4" type="ORF">ElyMa_006211500</name>
</gene>
<dbReference type="InterPro" id="IPR018378">
    <property type="entry name" value="C-type_lectin_CS"/>
</dbReference>
<sequence length="202" mass="22892">MLQAQSMAVCGIHCLNSISCLYFLFNTTTQSCHLLGYDNGNSTSLTLTSYLTWDIYTVAKCLDSGQYLSQFNKCIEVHMNAEKDWFEAQDFCHRDGGSLLTLNSLAEFDFFRDMFMSILQVPDYVSLGARRTGPATDDFSWVFGSNEGARVESAFWKPGKPDNSHGGEFCVGSRLVDEFYLNDITCSYYYGDFVCEYLLHQN</sequence>
<comment type="caution">
    <text evidence="4">The sequence shown here is derived from an EMBL/GenBank/DDBJ whole genome shotgun (WGS) entry which is preliminary data.</text>
</comment>
<evidence type="ECO:0000259" key="2">
    <source>
        <dbReference type="PROSITE" id="PS50041"/>
    </source>
</evidence>